<gene>
    <name evidence="1" type="ORF">KXQ929_LOCUS47186</name>
</gene>
<evidence type="ECO:0000313" key="2">
    <source>
        <dbReference type="Proteomes" id="UP000663868"/>
    </source>
</evidence>
<proteinExistence type="predicted"/>
<sequence>VIRIKQVNGTGSEMNIKDSSHHSKTSLNMLDKLSNKISAIKDDITGAVKERSRSISSDRHSSMSSTSSAFSFHDESISIPIKIKQSFKISGKYIVKKFNLKLT</sequence>
<dbReference type="Proteomes" id="UP000663868">
    <property type="component" value="Unassembled WGS sequence"/>
</dbReference>
<comment type="caution">
    <text evidence="1">The sequence shown here is derived from an EMBL/GenBank/DDBJ whole genome shotgun (WGS) entry which is preliminary data.</text>
</comment>
<protein>
    <submittedName>
        <fullName evidence="1">Uncharacterized protein</fullName>
    </submittedName>
</protein>
<accession>A0A820JQ83</accession>
<dbReference type="EMBL" id="CAJOBB010016690">
    <property type="protein sequence ID" value="CAF4331295.1"/>
    <property type="molecule type" value="Genomic_DNA"/>
</dbReference>
<reference evidence="1" key="1">
    <citation type="submission" date="2021-02" db="EMBL/GenBank/DDBJ databases">
        <authorList>
            <person name="Nowell W R."/>
        </authorList>
    </citation>
    <scope>NUCLEOTIDE SEQUENCE</scope>
</reference>
<feature type="non-terminal residue" evidence="1">
    <location>
        <position position="1"/>
    </location>
</feature>
<organism evidence="1 2">
    <name type="scientific">Adineta steineri</name>
    <dbReference type="NCBI Taxonomy" id="433720"/>
    <lineage>
        <taxon>Eukaryota</taxon>
        <taxon>Metazoa</taxon>
        <taxon>Spiralia</taxon>
        <taxon>Gnathifera</taxon>
        <taxon>Rotifera</taxon>
        <taxon>Eurotatoria</taxon>
        <taxon>Bdelloidea</taxon>
        <taxon>Adinetida</taxon>
        <taxon>Adinetidae</taxon>
        <taxon>Adineta</taxon>
    </lineage>
</organism>
<name>A0A820JQ83_9BILA</name>
<dbReference type="AlphaFoldDB" id="A0A820JQ83"/>
<evidence type="ECO:0000313" key="1">
    <source>
        <dbReference type="EMBL" id="CAF4331295.1"/>
    </source>
</evidence>